<gene>
    <name evidence="2" type="ORF">G5B37_01160</name>
</gene>
<organism evidence="2 3">
    <name type="scientific">Rasiella rasia</name>
    <dbReference type="NCBI Taxonomy" id="2744027"/>
    <lineage>
        <taxon>Bacteria</taxon>
        <taxon>Pseudomonadati</taxon>
        <taxon>Bacteroidota</taxon>
        <taxon>Flavobacteriia</taxon>
        <taxon>Flavobacteriales</taxon>
        <taxon>Flavobacteriaceae</taxon>
        <taxon>Rasiella</taxon>
    </lineage>
</organism>
<dbReference type="EMBL" id="CP049057">
    <property type="protein sequence ID" value="QIE58222.1"/>
    <property type="molecule type" value="Genomic_DNA"/>
</dbReference>
<evidence type="ECO:0000313" key="3">
    <source>
        <dbReference type="Proteomes" id="UP000505306"/>
    </source>
</evidence>
<evidence type="ECO:0000313" key="2">
    <source>
        <dbReference type="EMBL" id="QIE58222.1"/>
    </source>
</evidence>
<dbReference type="KEGG" id="mgel:G5B37_01160"/>
<dbReference type="Proteomes" id="UP000505306">
    <property type="component" value="Chromosome"/>
</dbReference>
<reference evidence="2 3" key="1">
    <citation type="submission" date="2020-02" db="EMBL/GenBank/DDBJ databases">
        <title>Complete genome sequence of Flavobacteriaceae bacterium.</title>
        <authorList>
            <person name="Kim S.-J."/>
            <person name="Kim Y.-S."/>
            <person name="Kim K.-H."/>
        </authorList>
    </citation>
    <scope>NUCLEOTIDE SEQUENCE [LARGE SCALE GENOMIC DNA]</scope>
    <source>
        <strain evidence="2 3">RR4-40</strain>
    </source>
</reference>
<proteinExistence type="predicted"/>
<sequence length="118" mass="12993">MSKPTKCISIEEAKELQNNWITSRGATITSSRGAQDASDFTFSLAEMEEFLAYVRAESAKLGVLNPGIRIYFAAYNNSKSTKATVFLAPTNGSDENASNNYDIDPLNRSNTGWPPNEY</sequence>
<feature type="region of interest" description="Disordered" evidence="1">
    <location>
        <begin position="90"/>
        <end position="118"/>
    </location>
</feature>
<keyword evidence="3" id="KW-1185">Reference proteome</keyword>
<protein>
    <submittedName>
        <fullName evidence="2">Uncharacterized protein</fullName>
    </submittedName>
</protein>
<accession>A0A6G6GI53</accession>
<dbReference type="RefSeq" id="WP_164678229.1">
    <property type="nucleotide sequence ID" value="NZ_CP049057.1"/>
</dbReference>
<evidence type="ECO:0000256" key="1">
    <source>
        <dbReference type="SAM" id="MobiDB-lite"/>
    </source>
</evidence>
<dbReference type="AlphaFoldDB" id="A0A6G6GI53"/>
<name>A0A6G6GI53_9FLAO</name>